<dbReference type="GO" id="GO:0000045">
    <property type="term" value="P:autophagosome assembly"/>
    <property type="evidence" value="ECO:0007669"/>
    <property type="project" value="TreeGrafter"/>
</dbReference>
<dbReference type="PANTHER" id="PTHR14957:SF1">
    <property type="entry name" value="UBIQUITIN-LIKE-CONJUGATING ENZYME ATG10"/>
    <property type="match status" value="1"/>
</dbReference>
<keyword evidence="5" id="KW-0072">Autophagy</keyword>
<organism evidence="7 8">
    <name type="scientific">Hermetia illucens</name>
    <name type="common">Black soldier fly</name>
    <dbReference type="NCBI Taxonomy" id="343691"/>
    <lineage>
        <taxon>Eukaryota</taxon>
        <taxon>Metazoa</taxon>
        <taxon>Ecdysozoa</taxon>
        <taxon>Arthropoda</taxon>
        <taxon>Hexapoda</taxon>
        <taxon>Insecta</taxon>
        <taxon>Pterygota</taxon>
        <taxon>Neoptera</taxon>
        <taxon>Endopterygota</taxon>
        <taxon>Diptera</taxon>
        <taxon>Brachycera</taxon>
        <taxon>Stratiomyomorpha</taxon>
        <taxon>Stratiomyidae</taxon>
        <taxon>Hermetiinae</taxon>
        <taxon>Hermetia</taxon>
    </lineage>
</organism>
<keyword evidence="8" id="KW-1185">Reference proteome</keyword>
<dbReference type="Gene3D" id="3.30.1460.50">
    <property type="match status" value="1"/>
</dbReference>
<dbReference type="GO" id="GO:0005829">
    <property type="term" value="C:cytosol"/>
    <property type="evidence" value="ECO:0007669"/>
    <property type="project" value="TreeGrafter"/>
</dbReference>
<keyword evidence="4" id="KW-0833">Ubl conjugation pathway</keyword>
<evidence type="ECO:0000313" key="7">
    <source>
        <dbReference type="EMBL" id="CAD7088302.1"/>
    </source>
</evidence>
<dbReference type="GO" id="GO:0032446">
    <property type="term" value="P:protein modification by small protein conjugation"/>
    <property type="evidence" value="ECO:0007669"/>
    <property type="project" value="TreeGrafter"/>
</dbReference>
<evidence type="ECO:0000256" key="2">
    <source>
        <dbReference type="ARBA" id="ARBA00021099"/>
    </source>
</evidence>
<keyword evidence="3" id="KW-0808">Transferase</keyword>
<evidence type="ECO:0000256" key="4">
    <source>
        <dbReference type="ARBA" id="ARBA00022786"/>
    </source>
</evidence>
<dbReference type="OMA" id="YHIVYSV"/>
<evidence type="ECO:0000313" key="8">
    <source>
        <dbReference type="Proteomes" id="UP000594454"/>
    </source>
</evidence>
<dbReference type="InParanoid" id="A0A7R8UWK7"/>
<evidence type="ECO:0000256" key="6">
    <source>
        <dbReference type="ARBA" id="ARBA00029833"/>
    </source>
</evidence>
<dbReference type="InterPro" id="IPR007135">
    <property type="entry name" value="Atg3/Atg10"/>
</dbReference>
<evidence type="ECO:0000256" key="5">
    <source>
        <dbReference type="ARBA" id="ARBA00023006"/>
    </source>
</evidence>
<dbReference type="Pfam" id="PF03987">
    <property type="entry name" value="Autophagy_act_C"/>
    <property type="match status" value="1"/>
</dbReference>
<dbReference type="GO" id="GO:0061651">
    <property type="term" value="F:Atg12 conjugating enzyme activity"/>
    <property type="evidence" value="ECO:0007669"/>
    <property type="project" value="TreeGrafter"/>
</dbReference>
<comment type="similarity">
    <text evidence="1">Belongs to the ATG10 family.</text>
</comment>
<proteinExistence type="inferred from homology"/>
<accession>A0A7R8UWK7</accession>
<reference evidence="7 8" key="1">
    <citation type="submission" date="2020-11" db="EMBL/GenBank/DDBJ databases">
        <authorList>
            <person name="Wallbank WR R."/>
            <person name="Pardo Diaz C."/>
            <person name="Kozak K."/>
            <person name="Martin S."/>
            <person name="Jiggins C."/>
            <person name="Moest M."/>
            <person name="Warren A I."/>
            <person name="Generalovic N T."/>
            <person name="Byers J.R.P. K."/>
            <person name="Montejo-Kovacevich G."/>
            <person name="Yen C E."/>
        </authorList>
    </citation>
    <scope>NUCLEOTIDE SEQUENCE [LARGE SCALE GENOMIC DNA]</scope>
</reference>
<evidence type="ECO:0000256" key="3">
    <source>
        <dbReference type="ARBA" id="ARBA00022679"/>
    </source>
</evidence>
<sequence length="174" mass="20215">MDGTLTPEEFSKESHAFLKASDEIGDNWTLVKKCQEYGQEYLVYRQKVTMEERLFHFEYHVAYNVNYQVPVLFFKINREDGSIVDVEEAWDIFKKSPGMLNGECTNDTHLDMYKILTQMEHPQLFVPLLALHPCRTAEILAMNPGSKNRILTFISSVGPFVHLNLDPVYGKFFK</sequence>
<dbReference type="AlphaFoldDB" id="A0A7R8UWK7"/>
<gene>
    <name evidence="7" type="ORF">HERILL_LOCUS10941</name>
</gene>
<protein>
    <recommendedName>
        <fullName evidence="2">Ubiquitin-like-conjugating enzyme ATG10</fullName>
    </recommendedName>
    <alternativeName>
        <fullName evidence="6">Autophagy-related protein 10</fullName>
    </alternativeName>
</protein>
<dbReference type="PANTHER" id="PTHR14957">
    <property type="entry name" value="UBIQUITIN-LIKE-CONJUGATING ENZYME ATG10"/>
    <property type="match status" value="1"/>
</dbReference>
<dbReference type="FunCoup" id="A0A7R8UWK7">
    <property type="interactions" value="80"/>
</dbReference>
<dbReference type="EMBL" id="LR899012">
    <property type="protein sequence ID" value="CAD7088302.1"/>
    <property type="molecule type" value="Genomic_DNA"/>
</dbReference>
<dbReference type="Proteomes" id="UP000594454">
    <property type="component" value="Chromosome 4"/>
</dbReference>
<evidence type="ECO:0000256" key="1">
    <source>
        <dbReference type="ARBA" id="ARBA00005696"/>
    </source>
</evidence>
<name>A0A7R8UWK7_HERIL</name>
<dbReference type="GO" id="GO:0000422">
    <property type="term" value="P:autophagy of mitochondrion"/>
    <property type="evidence" value="ECO:0007669"/>
    <property type="project" value="TreeGrafter"/>
</dbReference>